<reference evidence="1 2" key="1">
    <citation type="journal article" date="2019" name="Genome Biol. Evol.">
        <title>Insights into the evolution of the New World diploid cottons (Gossypium, subgenus Houzingenia) based on genome sequencing.</title>
        <authorList>
            <person name="Grover C.E."/>
            <person name="Arick M.A. 2nd"/>
            <person name="Thrash A."/>
            <person name="Conover J.L."/>
            <person name="Sanders W.S."/>
            <person name="Peterson D.G."/>
            <person name="Frelichowski J.E."/>
            <person name="Scheffler J.A."/>
            <person name="Scheffler B.E."/>
            <person name="Wendel J.F."/>
        </authorList>
    </citation>
    <scope>NUCLEOTIDE SEQUENCE [LARGE SCALE GENOMIC DNA]</scope>
    <source>
        <strain evidence="1">1</strain>
        <tissue evidence="1">Leaf</tissue>
    </source>
</reference>
<gene>
    <name evidence="1" type="ORF">Goshw_022171</name>
</gene>
<accession>A0A7J9LHC7</accession>
<dbReference type="EMBL" id="JABFAF010000006">
    <property type="protein sequence ID" value="MBA0858150.1"/>
    <property type="molecule type" value="Genomic_DNA"/>
</dbReference>
<dbReference type="OrthoDB" id="852325at2759"/>
<protein>
    <submittedName>
        <fullName evidence="1">Uncharacterized protein</fullName>
    </submittedName>
</protein>
<dbReference type="AlphaFoldDB" id="A0A7J9LHC7"/>
<organism evidence="1 2">
    <name type="scientific">Gossypium schwendimanii</name>
    <name type="common">Cotton</name>
    <dbReference type="NCBI Taxonomy" id="34291"/>
    <lineage>
        <taxon>Eukaryota</taxon>
        <taxon>Viridiplantae</taxon>
        <taxon>Streptophyta</taxon>
        <taxon>Embryophyta</taxon>
        <taxon>Tracheophyta</taxon>
        <taxon>Spermatophyta</taxon>
        <taxon>Magnoliopsida</taxon>
        <taxon>eudicotyledons</taxon>
        <taxon>Gunneridae</taxon>
        <taxon>Pentapetalae</taxon>
        <taxon>rosids</taxon>
        <taxon>malvids</taxon>
        <taxon>Malvales</taxon>
        <taxon>Malvaceae</taxon>
        <taxon>Malvoideae</taxon>
        <taxon>Gossypium</taxon>
    </lineage>
</organism>
<evidence type="ECO:0000313" key="2">
    <source>
        <dbReference type="Proteomes" id="UP000593576"/>
    </source>
</evidence>
<dbReference type="Proteomes" id="UP000593576">
    <property type="component" value="Unassembled WGS sequence"/>
</dbReference>
<evidence type="ECO:0000313" key="1">
    <source>
        <dbReference type="EMBL" id="MBA0858150.1"/>
    </source>
</evidence>
<proteinExistence type="predicted"/>
<name>A0A7J9LHC7_GOSSC</name>
<sequence>MAVQFGNFIGKYLEYDMKQLSNGYRNYLCVRVQIDVRKPLKSRKKIMIFDSNFTYAKFK</sequence>
<comment type="caution">
    <text evidence="1">The sequence shown here is derived from an EMBL/GenBank/DDBJ whole genome shotgun (WGS) entry which is preliminary data.</text>
</comment>
<keyword evidence="2" id="KW-1185">Reference proteome</keyword>